<sequence length="755" mass="82298">MTHKGIDSADDDPFISDTDTAVETLFKSKLRTAHAEPKPDKPRVIPAPLKVYRSTDNQTVHLHPLKLATSDPDNSTPSKTPSSTTERPVRARPPPLPIKIVPFGTSSPRSRRREPPKPSTRVQTPSAATPQQRGLPARKSPQTPRMPDPSVTRYNSSLQSLRVEINASIAAIHALIDETTELQEARRATRNFRRSASFWSFSPVKDGSVRARETPVLSARGATIHETKEQRIARLRADGWNTVGLKAVQRGWKGAEYYQAYFEMTLTTNNDNDTSTCSRNQSFARMTTQDAIILLEWHSGISPTSAPYSPTMMINWLGAAVLASTASALQLDINDPQSIKDAAATASFNMMSKYTGNHTGGTPGYIPQSYSTGAQVFATLIDYWYYTGDGSNNAAVQQSMYWQRGDNNDYMPTNYSAFMSNDDQIAWGLAAMRAAEVSFPAEDDKPSWTTLAANVFDDLAQRWDTDICGGGLRWQPWPYQAGYMLKSALVNGGFFELAARLGLQTDNQTYVQWAEKVWDWSVTVGLVRNDTWAVKDSTDVADDCGKFGALQWTINYASYLGGAASMYNLTHGDAKWKSGVSGLLNSTLKTFFPQKYGGGEVMTEVVCEPIDTCAKDQVLFKGKLASALAFTSAVAPYTAADILPKLKSSAVAAAKQCSGGANQTLCGRRWYHADWDGTANMQEQVSATSLFASNLVQEREAAGATSATSDNNSVGNETSAAGQNKDSKDNGSRGMGVSSMALVVGLVVCQLVRWA</sequence>
<comment type="subcellular location">
    <subcellularLocation>
        <location evidence="2">Endomembrane system</location>
    </subcellularLocation>
</comment>
<evidence type="ECO:0000256" key="5">
    <source>
        <dbReference type="ARBA" id="ARBA00022729"/>
    </source>
</evidence>
<keyword evidence="6" id="KW-0378">Hydrolase</keyword>
<evidence type="ECO:0000256" key="10">
    <source>
        <dbReference type="SAM" id="MobiDB-lite"/>
    </source>
</evidence>
<feature type="compositionally biased region" description="Polar residues" evidence="10">
    <location>
        <begin position="120"/>
        <end position="132"/>
    </location>
</feature>
<evidence type="ECO:0000256" key="1">
    <source>
        <dbReference type="ARBA" id="ARBA00001452"/>
    </source>
</evidence>
<dbReference type="eggNOG" id="ENOG502QSWP">
    <property type="taxonomic scope" value="Eukaryota"/>
</dbReference>
<evidence type="ECO:0000256" key="2">
    <source>
        <dbReference type="ARBA" id="ARBA00004308"/>
    </source>
</evidence>
<dbReference type="PANTHER" id="PTHR12145:SF37">
    <property type="entry name" value="MANNAN ENDO-1,6-ALPHA-MANNOSIDASE"/>
    <property type="match status" value="1"/>
</dbReference>
<dbReference type="HOGENOM" id="CLU_368792_0_0_1"/>
<keyword evidence="7" id="KW-0472">Membrane</keyword>
<feature type="compositionally biased region" description="Polar residues" evidence="10">
    <location>
        <begin position="705"/>
        <end position="724"/>
    </location>
</feature>
<dbReference type="EMBL" id="CH476595">
    <property type="protein sequence ID" value="EAU38109.1"/>
    <property type="molecule type" value="Genomic_DNA"/>
</dbReference>
<keyword evidence="5" id="KW-0732">Signal</keyword>
<dbReference type="GO" id="GO:0009272">
    <property type="term" value="P:fungal-type cell wall biogenesis"/>
    <property type="evidence" value="ECO:0007669"/>
    <property type="project" value="TreeGrafter"/>
</dbReference>
<dbReference type="InterPro" id="IPR014480">
    <property type="entry name" value="Mannan-1_6-alpha_mannosidase"/>
</dbReference>
<evidence type="ECO:0000256" key="9">
    <source>
        <dbReference type="ARBA" id="ARBA00023295"/>
    </source>
</evidence>
<evidence type="ECO:0000256" key="4">
    <source>
        <dbReference type="ARBA" id="ARBA00012350"/>
    </source>
</evidence>
<dbReference type="InterPro" id="IPR005198">
    <property type="entry name" value="Glyco_hydro_76"/>
</dbReference>
<dbReference type="GeneID" id="4315742"/>
<keyword evidence="8" id="KW-0325">Glycoprotein</keyword>
<evidence type="ECO:0000313" key="12">
    <source>
        <dbReference type="Proteomes" id="UP000007963"/>
    </source>
</evidence>
<dbReference type="GO" id="GO:0008496">
    <property type="term" value="F:mannan endo-1,6-alpha-mannosidase activity"/>
    <property type="evidence" value="ECO:0007669"/>
    <property type="project" value="UniProtKB-EC"/>
</dbReference>
<dbReference type="Proteomes" id="UP000007963">
    <property type="component" value="Unassembled WGS sequence"/>
</dbReference>
<dbReference type="GO" id="GO:0012505">
    <property type="term" value="C:endomembrane system"/>
    <property type="evidence" value="ECO:0007669"/>
    <property type="project" value="UniProtKB-SubCell"/>
</dbReference>
<evidence type="ECO:0000256" key="3">
    <source>
        <dbReference type="ARBA" id="ARBA00009699"/>
    </source>
</evidence>
<feature type="compositionally biased region" description="Basic and acidic residues" evidence="10">
    <location>
        <begin position="33"/>
        <end position="43"/>
    </location>
</feature>
<name>Q0CY82_ASPTN</name>
<feature type="compositionally biased region" description="Low complexity" evidence="10">
    <location>
        <begin position="69"/>
        <end position="85"/>
    </location>
</feature>
<reference evidence="12" key="1">
    <citation type="submission" date="2005-09" db="EMBL/GenBank/DDBJ databases">
        <title>Annotation of the Aspergillus terreus NIH2624 genome.</title>
        <authorList>
            <person name="Birren B.W."/>
            <person name="Lander E.S."/>
            <person name="Galagan J.E."/>
            <person name="Nusbaum C."/>
            <person name="Devon K."/>
            <person name="Henn M."/>
            <person name="Ma L.-J."/>
            <person name="Jaffe D.B."/>
            <person name="Butler J."/>
            <person name="Alvarez P."/>
            <person name="Gnerre S."/>
            <person name="Grabherr M."/>
            <person name="Kleber M."/>
            <person name="Mauceli E.W."/>
            <person name="Brockman W."/>
            <person name="Rounsley S."/>
            <person name="Young S.K."/>
            <person name="LaButti K."/>
            <person name="Pushparaj V."/>
            <person name="DeCaprio D."/>
            <person name="Crawford M."/>
            <person name="Koehrsen M."/>
            <person name="Engels R."/>
            <person name="Montgomery P."/>
            <person name="Pearson M."/>
            <person name="Howarth C."/>
            <person name="Larson L."/>
            <person name="Luoma S."/>
            <person name="White J."/>
            <person name="Alvarado L."/>
            <person name="Kodira C.D."/>
            <person name="Zeng Q."/>
            <person name="Oleary S."/>
            <person name="Yandava C."/>
            <person name="Denning D.W."/>
            <person name="Nierman W.C."/>
            <person name="Milne T."/>
            <person name="Madden K."/>
        </authorList>
    </citation>
    <scope>NUCLEOTIDE SEQUENCE [LARGE SCALE GENOMIC DNA]</scope>
    <source>
        <strain evidence="12">NIH 2624 / FGSC A1156</strain>
    </source>
</reference>
<dbReference type="AlphaFoldDB" id="Q0CY82"/>
<comment type="catalytic activity">
    <reaction evidence="1">
        <text>Random hydrolysis of (1-&gt;6)-alpha-D-mannosidic linkages in unbranched (1-&gt;6)-mannans.</text>
        <dbReference type="EC" id="3.2.1.101"/>
    </reaction>
</comment>
<dbReference type="EC" id="3.2.1.101" evidence="4"/>
<evidence type="ECO:0000313" key="11">
    <source>
        <dbReference type="EMBL" id="EAU38109.1"/>
    </source>
</evidence>
<evidence type="ECO:0000256" key="7">
    <source>
        <dbReference type="ARBA" id="ARBA00023136"/>
    </source>
</evidence>
<evidence type="ECO:0000256" key="6">
    <source>
        <dbReference type="ARBA" id="ARBA00022801"/>
    </source>
</evidence>
<dbReference type="OrthoDB" id="4187847at2759"/>
<dbReference type="GO" id="GO:0016052">
    <property type="term" value="P:carbohydrate catabolic process"/>
    <property type="evidence" value="ECO:0007669"/>
    <property type="project" value="InterPro"/>
</dbReference>
<keyword evidence="9" id="KW-0326">Glycosidase</keyword>
<dbReference type="STRING" id="341663.Q0CY82"/>
<protein>
    <recommendedName>
        <fullName evidence="4">mannan endo-1,6-alpha-mannosidase</fullName>
        <ecNumber evidence="4">3.2.1.101</ecNumber>
    </recommendedName>
</protein>
<dbReference type="FunFam" id="1.50.10.20:FF:000006">
    <property type="entry name" value="Mannan endo-1,6-alpha-mannosidase"/>
    <property type="match status" value="1"/>
</dbReference>
<dbReference type="Pfam" id="PF03663">
    <property type="entry name" value="Glyco_hydro_76"/>
    <property type="match status" value="1"/>
</dbReference>
<gene>
    <name evidence="11" type="ORF">ATEG_01352</name>
</gene>
<organism evidence="11 12">
    <name type="scientific">Aspergillus terreus (strain NIH 2624 / FGSC A1156)</name>
    <dbReference type="NCBI Taxonomy" id="341663"/>
    <lineage>
        <taxon>Eukaryota</taxon>
        <taxon>Fungi</taxon>
        <taxon>Dikarya</taxon>
        <taxon>Ascomycota</taxon>
        <taxon>Pezizomycotina</taxon>
        <taxon>Eurotiomycetes</taxon>
        <taxon>Eurotiomycetidae</taxon>
        <taxon>Eurotiales</taxon>
        <taxon>Aspergillaceae</taxon>
        <taxon>Aspergillus</taxon>
        <taxon>Aspergillus subgen. Circumdati</taxon>
    </lineage>
</organism>
<comment type="similarity">
    <text evidence="3">Belongs to the glycosyl hydrolase 76 family.</text>
</comment>
<dbReference type="SUPFAM" id="SSF48208">
    <property type="entry name" value="Six-hairpin glycosidases"/>
    <property type="match status" value="1"/>
</dbReference>
<proteinExistence type="inferred from homology"/>
<dbReference type="Gene3D" id="1.50.10.20">
    <property type="match status" value="1"/>
</dbReference>
<evidence type="ECO:0000256" key="8">
    <source>
        <dbReference type="ARBA" id="ARBA00023180"/>
    </source>
</evidence>
<feature type="region of interest" description="Disordered" evidence="10">
    <location>
        <begin position="702"/>
        <end position="733"/>
    </location>
</feature>
<dbReference type="PANTHER" id="PTHR12145">
    <property type="entry name" value="MANNAN ENDO-1,6-ALPHA-MANNOSIDASE DCW1"/>
    <property type="match status" value="1"/>
</dbReference>
<dbReference type="VEuPathDB" id="FungiDB:ATEG_01352"/>
<feature type="region of interest" description="Disordered" evidence="10">
    <location>
        <begin position="31"/>
        <end position="153"/>
    </location>
</feature>
<dbReference type="InterPro" id="IPR008928">
    <property type="entry name" value="6-hairpin_glycosidase_sf"/>
</dbReference>
<accession>Q0CY82</accession>
<dbReference type="RefSeq" id="XP_001208717.1">
    <property type="nucleotide sequence ID" value="XM_001208717.1"/>
</dbReference>